<name>A0A9D7AEX4_9GAMM</name>
<dbReference type="Proteomes" id="UP000807542">
    <property type="component" value="Unassembled WGS sequence"/>
</dbReference>
<dbReference type="Proteomes" id="UP001296969">
    <property type="component" value="Unassembled WGS sequence"/>
</dbReference>
<dbReference type="EMBL" id="JADRCP010000001">
    <property type="protein sequence ID" value="MBK5174736.1"/>
    <property type="molecule type" value="Genomic_DNA"/>
</dbReference>
<dbReference type="PANTHER" id="PTHR35024:SF4">
    <property type="entry name" value="POLYMER-FORMING CYTOSKELETAL PROTEIN"/>
    <property type="match status" value="1"/>
</dbReference>
<organism evidence="3 4">
    <name type="scientific">Limnobaculum xujianqingii</name>
    <dbReference type="NCBI Taxonomy" id="2738837"/>
    <lineage>
        <taxon>Bacteria</taxon>
        <taxon>Pseudomonadati</taxon>
        <taxon>Pseudomonadota</taxon>
        <taxon>Gammaproteobacteria</taxon>
        <taxon>Enterobacterales</taxon>
        <taxon>Budviciaceae</taxon>
        <taxon>Limnobaculum</taxon>
    </lineage>
</organism>
<comment type="similarity">
    <text evidence="1">Belongs to the bactofilin family.</text>
</comment>
<proteinExistence type="inferred from homology"/>
<evidence type="ECO:0000313" key="4">
    <source>
        <dbReference type="Proteomes" id="UP000807542"/>
    </source>
</evidence>
<evidence type="ECO:0000313" key="2">
    <source>
        <dbReference type="EMBL" id="MBK5071427.1"/>
    </source>
</evidence>
<dbReference type="InterPro" id="IPR007607">
    <property type="entry name" value="BacA/B"/>
</dbReference>
<evidence type="ECO:0000313" key="3">
    <source>
        <dbReference type="EMBL" id="MBK5174736.1"/>
    </source>
</evidence>
<comment type="caution">
    <text evidence="3">The sequence shown here is derived from an EMBL/GenBank/DDBJ whole genome shotgun (WGS) entry which is preliminary data.</text>
</comment>
<keyword evidence="5" id="KW-1185">Reference proteome</keyword>
<dbReference type="RefSeq" id="WP_140920234.1">
    <property type="nucleotide sequence ID" value="NZ_JABMLK010000002.1"/>
</dbReference>
<evidence type="ECO:0000313" key="5">
    <source>
        <dbReference type="Proteomes" id="UP001296969"/>
    </source>
</evidence>
<dbReference type="OrthoDB" id="5593698at2"/>
<dbReference type="PANTHER" id="PTHR35024">
    <property type="entry name" value="HYPOTHETICAL CYTOSOLIC PROTEIN"/>
    <property type="match status" value="1"/>
</dbReference>
<gene>
    <name evidence="3" type="ORF">I2492_00165</name>
    <name evidence="2" type="ORF">I2493_00165</name>
</gene>
<accession>A0A9D7AEX4</accession>
<evidence type="ECO:0000256" key="1">
    <source>
        <dbReference type="ARBA" id="ARBA00044755"/>
    </source>
</evidence>
<dbReference type="Pfam" id="PF04519">
    <property type="entry name" value="Bactofilin"/>
    <property type="match status" value="1"/>
</dbReference>
<sequence>MFGKKTSKYEVTGTQSQSLTSNVSSTVSGSESKVYSDSIDVRNRCTIIARNASFVGDIEDSGDIQIYGKIVGNINITEGSIRIMNTGYVKGQLNAPEIIIDGQVHGSCYAENIDILEHGMLRGTSCCENISIKRGGVFVGQSEEWTPKEVPLTRVTKDVIEELEVQNELIITSDDDSNDKL</sequence>
<protein>
    <submittedName>
        <fullName evidence="3">Polymer-forming cytoskeletal protein</fullName>
    </submittedName>
</protein>
<dbReference type="EMBL" id="JADRCQ010000001">
    <property type="protein sequence ID" value="MBK5071427.1"/>
    <property type="molecule type" value="Genomic_DNA"/>
</dbReference>
<reference evidence="3 5" key="1">
    <citation type="submission" date="2020-11" db="EMBL/GenBank/DDBJ databases">
        <title>Insectihabitans protaetiae gen. nov. sp. nov. and Insectihabitans allomyrinae sp. nov., isolated from larvae of Protaetia brevitarsis seulensis and Allomyrina dichotoma, respectively.</title>
        <authorList>
            <person name="Lee S.D."/>
            <person name="Byeon Y.-S."/>
            <person name="Kim S.-M."/>
            <person name="Yang H.L."/>
            <person name="Kim I.S."/>
        </authorList>
    </citation>
    <scope>NUCLEOTIDE SEQUENCE</scope>
    <source>
        <strain evidence="3">CWB-B4</strain>
        <strain evidence="2 5">CWB-B43</strain>
    </source>
</reference>
<dbReference type="AlphaFoldDB" id="A0A9D7AEX4"/>